<dbReference type="EMBL" id="CP036455">
    <property type="protein sequence ID" value="QBI53991.1"/>
    <property type="molecule type" value="Genomic_DNA"/>
</dbReference>
<dbReference type="Proteomes" id="UP000292235">
    <property type="component" value="Chromosome"/>
</dbReference>
<feature type="transmembrane region" description="Helical" evidence="1">
    <location>
        <begin position="17"/>
        <end position="35"/>
    </location>
</feature>
<keyword evidence="3" id="KW-1185">Reference proteome</keyword>
<gene>
    <name evidence="2" type="ORF">EKD16_11030</name>
</gene>
<protein>
    <recommendedName>
        <fullName evidence="4">Integral membrane protein</fullName>
    </recommendedName>
</protein>
<feature type="transmembrane region" description="Helical" evidence="1">
    <location>
        <begin position="70"/>
        <end position="90"/>
    </location>
</feature>
<feature type="transmembrane region" description="Helical" evidence="1">
    <location>
        <begin position="96"/>
        <end position="116"/>
    </location>
</feature>
<evidence type="ECO:0000256" key="1">
    <source>
        <dbReference type="SAM" id="Phobius"/>
    </source>
</evidence>
<organism evidence="2 3">
    <name type="scientific">Streptomonospora litoralis</name>
    <dbReference type="NCBI Taxonomy" id="2498135"/>
    <lineage>
        <taxon>Bacteria</taxon>
        <taxon>Bacillati</taxon>
        <taxon>Actinomycetota</taxon>
        <taxon>Actinomycetes</taxon>
        <taxon>Streptosporangiales</taxon>
        <taxon>Nocardiopsidaceae</taxon>
        <taxon>Streptomonospora</taxon>
    </lineage>
</organism>
<accession>A0A4P6Q3X2</accession>
<keyword evidence="1" id="KW-0812">Transmembrane</keyword>
<keyword evidence="1" id="KW-1133">Transmembrane helix</keyword>
<sequence length="121" mass="13484">MTREKASRPAAIRAQRVLLWIMAVIIWMNAWVTFINAGGDFYSLGYALPNAFLGVLLALLAIAIRTRRRWVQITIAAVHVIVLLLEFTRVGGGDPLGLVGMCIAVTGITLIFWPSARRFFR</sequence>
<dbReference type="OrthoDB" id="3432160at2"/>
<name>A0A4P6Q3X2_9ACTN</name>
<proteinExistence type="predicted"/>
<feature type="transmembrane region" description="Helical" evidence="1">
    <location>
        <begin position="41"/>
        <end position="63"/>
    </location>
</feature>
<keyword evidence="1" id="KW-0472">Membrane</keyword>
<evidence type="ECO:0000313" key="2">
    <source>
        <dbReference type="EMBL" id="QBI53991.1"/>
    </source>
</evidence>
<dbReference type="KEGG" id="strr:EKD16_11030"/>
<evidence type="ECO:0008006" key="4">
    <source>
        <dbReference type="Google" id="ProtNLM"/>
    </source>
</evidence>
<dbReference type="AlphaFoldDB" id="A0A4P6Q3X2"/>
<dbReference type="RefSeq" id="WP_131098256.1">
    <property type="nucleotide sequence ID" value="NZ_CP036455.1"/>
</dbReference>
<evidence type="ECO:0000313" key="3">
    <source>
        <dbReference type="Proteomes" id="UP000292235"/>
    </source>
</evidence>
<reference evidence="2 3" key="1">
    <citation type="submission" date="2019-02" db="EMBL/GenBank/DDBJ databases">
        <authorList>
            <person name="Khodamoradi S."/>
            <person name="Hahnke R.L."/>
            <person name="Kaempfer P."/>
            <person name="Schumann P."/>
            <person name="Rohde M."/>
            <person name="Steinert M."/>
            <person name="Luzhetskyy A."/>
            <person name="Wink J."/>
            <person name="Ruckert C."/>
        </authorList>
    </citation>
    <scope>NUCLEOTIDE SEQUENCE [LARGE SCALE GENOMIC DNA]</scope>
    <source>
        <strain evidence="2 3">M2</strain>
    </source>
</reference>